<dbReference type="KEGG" id="bbgw:UT28_C0001G0853"/>
<dbReference type="Proteomes" id="UP000035648">
    <property type="component" value="Chromosome"/>
</dbReference>
<sequence>MANKIGAKKLIASCGMNCGICKFYLREKDGCPGCHVQPKETCLKCRIRICEKHTGDFCYDCKEFPCQRLKNLDKRYRSKYNMSEIENLHFIRENGMEKFLEKENKKWACSKCGGVISCHTQECSQCGVKNAKIKDKNV</sequence>
<proteinExistence type="predicted"/>
<dbReference type="InterPro" id="IPR024227">
    <property type="entry name" value="DUF3795"/>
</dbReference>
<reference evidence="1 2" key="1">
    <citation type="journal article" date="2015" name="Nature">
        <title>rRNA introns, odd ribosomes, and small enigmatic genomes across a large radiation of phyla.</title>
        <authorList>
            <person name="Brown C.T."/>
            <person name="Hug L.A."/>
            <person name="Thomas B.C."/>
            <person name="Sharon I."/>
            <person name="Castelle C.J."/>
            <person name="Singh A."/>
            <person name="Wilkins M.J."/>
            <person name="Williams K.H."/>
            <person name="Banfield J.F."/>
        </authorList>
    </citation>
    <scope>NUCLEOTIDE SEQUENCE [LARGE SCALE GENOMIC DNA]</scope>
</reference>
<protein>
    <recommendedName>
        <fullName evidence="3">DUF3795 domain-containing protein</fullName>
    </recommendedName>
</protein>
<dbReference type="AlphaFoldDB" id="A0A0G4B4U7"/>
<dbReference type="Pfam" id="PF12675">
    <property type="entry name" value="DUF3795"/>
    <property type="match status" value="1"/>
</dbReference>
<name>A0A0G4B4U7_9BACT</name>
<dbReference type="STRING" id="1618337.UT28_C0001G0853"/>
<dbReference type="EMBL" id="CP011213">
    <property type="protein sequence ID" value="AKM82630.1"/>
    <property type="molecule type" value="Genomic_DNA"/>
</dbReference>
<evidence type="ECO:0000313" key="1">
    <source>
        <dbReference type="EMBL" id="AKM82630.1"/>
    </source>
</evidence>
<accession>A0A0G4B4U7</accession>
<organism evidence="1 2">
    <name type="scientific">Berkelbacteria bacterium GW2011_GWE1_39_12</name>
    <dbReference type="NCBI Taxonomy" id="1618337"/>
    <lineage>
        <taxon>Bacteria</taxon>
        <taxon>Candidatus Berkelbacteria</taxon>
    </lineage>
</organism>
<evidence type="ECO:0008006" key="3">
    <source>
        <dbReference type="Google" id="ProtNLM"/>
    </source>
</evidence>
<evidence type="ECO:0000313" key="2">
    <source>
        <dbReference type="Proteomes" id="UP000035648"/>
    </source>
</evidence>
<gene>
    <name evidence="1" type="ORF">UT28_C0001G0853</name>
</gene>